<protein>
    <submittedName>
        <fullName evidence="2">Heat shock factor family protein</fullName>
    </submittedName>
</protein>
<feature type="compositionally biased region" description="Low complexity" evidence="1">
    <location>
        <begin position="88"/>
        <end position="97"/>
    </location>
</feature>
<reference evidence="2" key="1">
    <citation type="submission" date="2023-06" db="EMBL/GenBank/DDBJ databases">
        <title>Survivors Of The Sea: Transcriptome response of Skeletonema marinoi to long-term dormancy.</title>
        <authorList>
            <person name="Pinder M.I.M."/>
            <person name="Kourtchenko O."/>
            <person name="Robertson E.K."/>
            <person name="Larsson T."/>
            <person name="Maumus F."/>
            <person name="Osuna-Cruz C.M."/>
            <person name="Vancaester E."/>
            <person name="Stenow R."/>
            <person name="Vandepoele K."/>
            <person name="Ploug H."/>
            <person name="Bruchert V."/>
            <person name="Godhe A."/>
            <person name="Topel M."/>
        </authorList>
    </citation>
    <scope>NUCLEOTIDE SEQUENCE</scope>
    <source>
        <strain evidence="2">R05AC</strain>
    </source>
</reference>
<dbReference type="AlphaFoldDB" id="A0AAD8XZR1"/>
<evidence type="ECO:0000313" key="2">
    <source>
        <dbReference type="EMBL" id="KAK1736929.1"/>
    </source>
</evidence>
<keyword evidence="3" id="KW-1185">Reference proteome</keyword>
<proteinExistence type="predicted"/>
<evidence type="ECO:0000256" key="1">
    <source>
        <dbReference type="SAM" id="MobiDB-lite"/>
    </source>
</evidence>
<feature type="region of interest" description="Disordered" evidence="1">
    <location>
        <begin position="73"/>
        <end position="125"/>
    </location>
</feature>
<evidence type="ECO:0000313" key="3">
    <source>
        <dbReference type="Proteomes" id="UP001224775"/>
    </source>
</evidence>
<accession>A0AAD8XZR1</accession>
<keyword evidence="2" id="KW-0346">Stress response</keyword>
<sequence length="159" mass="18098">MRRLVELWPGISHCRCGSVFRGDTPCLFQDVKVQFLSKKSQSVWLRQDQQRCIRTSSIPPWRQGCLTQLRKRVKASRSSNKITPPSSPTSSSRMVSPPMSPTHEMVDNQHPLHHHQQQHQHHDASSERLLILAQAVRVAMVLEAGSNVCKESNFSSVYC</sequence>
<organism evidence="2 3">
    <name type="scientific">Skeletonema marinoi</name>
    <dbReference type="NCBI Taxonomy" id="267567"/>
    <lineage>
        <taxon>Eukaryota</taxon>
        <taxon>Sar</taxon>
        <taxon>Stramenopiles</taxon>
        <taxon>Ochrophyta</taxon>
        <taxon>Bacillariophyta</taxon>
        <taxon>Coscinodiscophyceae</taxon>
        <taxon>Thalassiosirophycidae</taxon>
        <taxon>Thalassiosirales</taxon>
        <taxon>Skeletonemataceae</taxon>
        <taxon>Skeletonema</taxon>
        <taxon>Skeletonema marinoi-dohrnii complex</taxon>
    </lineage>
</organism>
<name>A0AAD8XZR1_9STRA</name>
<dbReference type="EMBL" id="JATAAI010000027">
    <property type="protein sequence ID" value="KAK1736929.1"/>
    <property type="molecule type" value="Genomic_DNA"/>
</dbReference>
<dbReference type="Proteomes" id="UP001224775">
    <property type="component" value="Unassembled WGS sequence"/>
</dbReference>
<gene>
    <name evidence="2" type="ORF">QTG54_012374</name>
</gene>
<comment type="caution">
    <text evidence="2">The sequence shown here is derived from an EMBL/GenBank/DDBJ whole genome shotgun (WGS) entry which is preliminary data.</text>
</comment>